<dbReference type="PANTHER" id="PTHR43591">
    <property type="entry name" value="METHYLTRANSFERASE"/>
    <property type="match status" value="1"/>
</dbReference>
<dbReference type="PANTHER" id="PTHR43591:SF24">
    <property type="entry name" value="2-METHOXY-6-POLYPRENYL-1,4-BENZOQUINOL METHYLASE, MITOCHONDRIAL"/>
    <property type="match status" value="1"/>
</dbReference>
<dbReference type="eggNOG" id="ENOG502QSKG">
    <property type="taxonomic scope" value="Eukaryota"/>
</dbReference>
<organism evidence="2 3">
    <name type="scientific">Tuber melanosporum (strain Mel28)</name>
    <name type="common">Perigord black truffle</name>
    <dbReference type="NCBI Taxonomy" id="656061"/>
    <lineage>
        <taxon>Eukaryota</taxon>
        <taxon>Fungi</taxon>
        <taxon>Dikarya</taxon>
        <taxon>Ascomycota</taxon>
        <taxon>Pezizomycotina</taxon>
        <taxon>Pezizomycetes</taxon>
        <taxon>Pezizales</taxon>
        <taxon>Tuberaceae</taxon>
        <taxon>Tuber</taxon>
    </lineage>
</organism>
<dbReference type="Proteomes" id="UP000006911">
    <property type="component" value="Unassembled WGS sequence"/>
</dbReference>
<dbReference type="CDD" id="cd02440">
    <property type="entry name" value="AdoMet_MTases"/>
    <property type="match status" value="1"/>
</dbReference>
<gene>
    <name evidence="2" type="ORF">GSTUM_00012129001</name>
</gene>
<dbReference type="GeneID" id="9185184"/>
<dbReference type="KEGG" id="tml:GSTUM_00012129001"/>
<dbReference type="SUPFAM" id="SSF53335">
    <property type="entry name" value="S-adenosyl-L-methionine-dependent methyltransferases"/>
    <property type="match status" value="1"/>
</dbReference>
<accession>D5GQ13</accession>
<dbReference type="OMA" id="WFEQAEI"/>
<protein>
    <submittedName>
        <fullName evidence="2">(Perigord truffle) hypothetical protein</fullName>
    </submittedName>
</protein>
<dbReference type="Gene3D" id="3.40.50.150">
    <property type="entry name" value="Vaccinia Virus protein VP39"/>
    <property type="match status" value="1"/>
</dbReference>
<evidence type="ECO:0000313" key="2">
    <source>
        <dbReference type="EMBL" id="CAZ86606.1"/>
    </source>
</evidence>
<dbReference type="RefSeq" id="XP_002842415.1">
    <property type="nucleotide sequence ID" value="XM_002842369.1"/>
</dbReference>
<dbReference type="AlphaFoldDB" id="D5GQ13"/>
<dbReference type="EMBL" id="FN430380">
    <property type="protein sequence ID" value="CAZ86606.1"/>
    <property type="molecule type" value="Genomic_DNA"/>
</dbReference>
<feature type="region of interest" description="Disordered" evidence="1">
    <location>
        <begin position="1"/>
        <end position="35"/>
    </location>
</feature>
<proteinExistence type="predicted"/>
<evidence type="ECO:0000313" key="3">
    <source>
        <dbReference type="Proteomes" id="UP000006911"/>
    </source>
</evidence>
<dbReference type="InParanoid" id="D5GQ13"/>
<dbReference type="HOGENOM" id="CLU_010595_7_1_1"/>
<dbReference type="InterPro" id="IPR029063">
    <property type="entry name" value="SAM-dependent_MTases_sf"/>
</dbReference>
<evidence type="ECO:0000256" key="1">
    <source>
        <dbReference type="SAM" id="MobiDB-lite"/>
    </source>
</evidence>
<feature type="compositionally biased region" description="Acidic residues" evidence="1">
    <location>
        <begin position="13"/>
        <end position="25"/>
    </location>
</feature>
<sequence length="345" mass="38665">MAETQPDAPQIIEADDPGSGSDDESAYGSGVPSDTTSLASEVRAYVYENGRQYHAYSQGHYWAPNDGKQNEQLDIFHHVYSLVLDGNLHLAPIGEHPQKILDIGTGTGIWAIDMADAYPSAQIIGNDLSPIQPSWVPANCQFEVDDFTKPWTYSRDSFDFIHARGIYGSVGSWPILLREAYSRIKPGGWFESVETTVGYYHDDGPRGEGQLIPKDNPVYKWCRLGLEAAERIGKPFDVAGKVDGWLEDVGFINVTQKEYKVPTGAWPRDAHMKDIGKYNLLNMLEAIEGFTIALFTRVLGWSLMETQVILAQVRTELTDKRNHFYFKMYVAYGQKPEITEQEEGG</sequence>
<reference evidence="2 3" key="1">
    <citation type="journal article" date="2010" name="Nature">
        <title>Perigord black truffle genome uncovers evolutionary origins and mechanisms of symbiosis.</title>
        <authorList>
            <person name="Martin F."/>
            <person name="Kohler A."/>
            <person name="Murat C."/>
            <person name="Balestrini R."/>
            <person name="Coutinho P.M."/>
            <person name="Jaillon O."/>
            <person name="Montanini B."/>
            <person name="Morin E."/>
            <person name="Noel B."/>
            <person name="Percudani R."/>
            <person name="Porcel B."/>
            <person name="Rubini A."/>
            <person name="Amicucci A."/>
            <person name="Amselem J."/>
            <person name="Anthouard V."/>
            <person name="Arcioni S."/>
            <person name="Artiguenave F."/>
            <person name="Aury J.M."/>
            <person name="Ballario P."/>
            <person name="Bolchi A."/>
            <person name="Brenna A."/>
            <person name="Brun A."/>
            <person name="Buee M."/>
            <person name="Cantarel B."/>
            <person name="Chevalier G."/>
            <person name="Couloux A."/>
            <person name="Da Silva C."/>
            <person name="Denoeud F."/>
            <person name="Duplessis S."/>
            <person name="Ghignone S."/>
            <person name="Hilselberger B."/>
            <person name="Iotti M."/>
            <person name="Marcais B."/>
            <person name="Mello A."/>
            <person name="Miranda M."/>
            <person name="Pacioni G."/>
            <person name="Quesneville H."/>
            <person name="Riccioni C."/>
            <person name="Ruotolo R."/>
            <person name="Splivallo R."/>
            <person name="Stocchi V."/>
            <person name="Tisserant E."/>
            <person name="Viscomi A.R."/>
            <person name="Zambonelli A."/>
            <person name="Zampieri E."/>
            <person name="Henrissat B."/>
            <person name="Lebrun M.H."/>
            <person name="Paolocci F."/>
            <person name="Bonfante P."/>
            <person name="Ottonello S."/>
            <person name="Wincker P."/>
        </authorList>
    </citation>
    <scope>NUCLEOTIDE SEQUENCE [LARGE SCALE GENOMIC DNA]</scope>
    <source>
        <strain evidence="2 3">Mel28</strain>
    </source>
</reference>
<dbReference type="Pfam" id="PF13489">
    <property type="entry name" value="Methyltransf_23"/>
    <property type="match status" value="1"/>
</dbReference>
<name>D5GQ13_TUBMM</name>
<keyword evidence="3" id="KW-1185">Reference proteome</keyword>
<dbReference type="GO" id="GO:0008168">
    <property type="term" value="F:methyltransferase activity"/>
    <property type="evidence" value="ECO:0007669"/>
    <property type="project" value="TreeGrafter"/>
</dbReference>